<keyword evidence="2" id="KW-0472">Membrane</keyword>
<evidence type="ECO:0000256" key="2">
    <source>
        <dbReference type="SAM" id="Phobius"/>
    </source>
</evidence>
<dbReference type="Proteomes" id="UP001447188">
    <property type="component" value="Unassembled WGS sequence"/>
</dbReference>
<gene>
    <name evidence="3" type="ORF">Q9L58_010020</name>
</gene>
<dbReference type="EMBL" id="JBBBZM010000297">
    <property type="protein sequence ID" value="KAL0631116.1"/>
    <property type="molecule type" value="Genomic_DNA"/>
</dbReference>
<organism evidence="3 4">
    <name type="scientific">Discina gigas</name>
    <dbReference type="NCBI Taxonomy" id="1032678"/>
    <lineage>
        <taxon>Eukaryota</taxon>
        <taxon>Fungi</taxon>
        <taxon>Dikarya</taxon>
        <taxon>Ascomycota</taxon>
        <taxon>Pezizomycotina</taxon>
        <taxon>Pezizomycetes</taxon>
        <taxon>Pezizales</taxon>
        <taxon>Discinaceae</taxon>
        <taxon>Discina</taxon>
    </lineage>
</organism>
<name>A0ABR3G593_9PEZI</name>
<proteinExistence type="predicted"/>
<keyword evidence="2" id="KW-1133">Transmembrane helix</keyword>
<protein>
    <recommendedName>
        <fullName evidence="5">Transmembrane protein</fullName>
    </recommendedName>
</protein>
<keyword evidence="4" id="KW-1185">Reference proteome</keyword>
<evidence type="ECO:0008006" key="5">
    <source>
        <dbReference type="Google" id="ProtNLM"/>
    </source>
</evidence>
<evidence type="ECO:0000313" key="3">
    <source>
        <dbReference type="EMBL" id="KAL0631116.1"/>
    </source>
</evidence>
<feature type="region of interest" description="Disordered" evidence="1">
    <location>
        <begin position="221"/>
        <end position="258"/>
    </location>
</feature>
<keyword evidence="2" id="KW-0812">Transmembrane</keyword>
<evidence type="ECO:0000313" key="4">
    <source>
        <dbReference type="Proteomes" id="UP001447188"/>
    </source>
</evidence>
<sequence>MDRIYVYVIASDKWYLQQTSGPVPSYRVWSCAVVAAAADNSSFQWIGSMSMSSLATSGISSRPPDPYRHIGFICTVVIDLRIKISRRSSITTTFFRSPKPSLECVDLFQILDLNTGKLITTFGDNKNYYVPSSVISSIGGGAQGGANITKPASGFAPDLEQELVTPVQTTISPSPSHTSLPPPVRPLGPIIGGTVGGVAFAVLLLCGFLFWIKRRETPAAGPSEAAATDVVNPTAYPSTEDRGEMDSGQDQIQSPVSPLYELPYSAPRTFHELPGKTEPVSS</sequence>
<feature type="transmembrane region" description="Helical" evidence="2">
    <location>
        <begin position="190"/>
        <end position="212"/>
    </location>
</feature>
<reference evidence="3 4" key="1">
    <citation type="submission" date="2024-02" db="EMBL/GenBank/DDBJ databases">
        <title>Discinaceae phylogenomics.</title>
        <authorList>
            <person name="Dirks A.C."/>
            <person name="James T.Y."/>
        </authorList>
    </citation>
    <scope>NUCLEOTIDE SEQUENCE [LARGE SCALE GENOMIC DNA]</scope>
    <source>
        <strain evidence="3 4">ACD0624</strain>
    </source>
</reference>
<comment type="caution">
    <text evidence="3">The sequence shown here is derived from an EMBL/GenBank/DDBJ whole genome shotgun (WGS) entry which is preliminary data.</text>
</comment>
<evidence type="ECO:0000256" key="1">
    <source>
        <dbReference type="SAM" id="MobiDB-lite"/>
    </source>
</evidence>
<accession>A0ABR3G593</accession>
<dbReference type="CDD" id="cd12087">
    <property type="entry name" value="TM_EGFR-like"/>
    <property type="match status" value="1"/>
</dbReference>